<name>A0A2M7XFI8_9BACT</name>
<sequence>MNVLAISSGLKKIRSNTKGNTLVELIIYLAIISVFFTSMIGFTVSVVQSGQKARTMHEVSQNGRFIMEKIAREIKSANDVNFTTSSFGVNPGVLSLVNNTGSLDPTVFDVVGGVVRIQQGAGAPMNISSDLVNVTSLVFTDLSVPGRTTNIKIDLTLEWRDKSGVLINTSTSMQTSVVVR</sequence>
<comment type="caution">
    <text evidence="2">The sequence shown here is derived from an EMBL/GenBank/DDBJ whole genome shotgun (WGS) entry which is preliminary data.</text>
</comment>
<dbReference type="InterPro" id="IPR012902">
    <property type="entry name" value="N_methyl_site"/>
</dbReference>
<evidence type="ECO:0000313" key="2">
    <source>
        <dbReference type="EMBL" id="PJA46622.1"/>
    </source>
</evidence>
<evidence type="ECO:0000256" key="1">
    <source>
        <dbReference type="SAM" id="Phobius"/>
    </source>
</evidence>
<feature type="transmembrane region" description="Helical" evidence="1">
    <location>
        <begin position="25"/>
        <end position="47"/>
    </location>
</feature>
<protein>
    <recommendedName>
        <fullName evidence="4">Type II secretion system protein</fullName>
    </recommendedName>
</protein>
<evidence type="ECO:0000313" key="3">
    <source>
        <dbReference type="Proteomes" id="UP000231263"/>
    </source>
</evidence>
<dbReference type="Proteomes" id="UP000231263">
    <property type="component" value="Unassembled WGS sequence"/>
</dbReference>
<dbReference type="EMBL" id="PFWT01000009">
    <property type="protein sequence ID" value="PJA46622.1"/>
    <property type="molecule type" value="Genomic_DNA"/>
</dbReference>
<keyword evidence="1" id="KW-0472">Membrane</keyword>
<gene>
    <name evidence="2" type="ORF">CO173_02540</name>
</gene>
<keyword evidence="1" id="KW-0812">Transmembrane</keyword>
<dbReference type="Pfam" id="PF07963">
    <property type="entry name" value="N_methyl"/>
    <property type="match status" value="1"/>
</dbReference>
<evidence type="ECO:0008006" key="4">
    <source>
        <dbReference type="Google" id="ProtNLM"/>
    </source>
</evidence>
<proteinExistence type="predicted"/>
<keyword evidence="1" id="KW-1133">Transmembrane helix</keyword>
<accession>A0A2M7XFI8</accession>
<reference evidence="3" key="1">
    <citation type="submission" date="2017-09" db="EMBL/GenBank/DDBJ databases">
        <title>Depth-based differentiation of microbial function through sediment-hosted aquifers and enrichment of novel symbionts in the deep terrestrial subsurface.</title>
        <authorList>
            <person name="Probst A.J."/>
            <person name="Ladd B."/>
            <person name="Jarett J.K."/>
            <person name="Geller-Mcgrath D.E."/>
            <person name="Sieber C.M.K."/>
            <person name="Emerson J.B."/>
            <person name="Anantharaman K."/>
            <person name="Thomas B.C."/>
            <person name="Malmstrom R."/>
            <person name="Stieglmeier M."/>
            <person name="Klingl A."/>
            <person name="Woyke T."/>
            <person name="Ryan C.M."/>
            <person name="Banfield J.F."/>
        </authorList>
    </citation>
    <scope>NUCLEOTIDE SEQUENCE [LARGE SCALE GENOMIC DNA]</scope>
</reference>
<organism evidence="2 3">
    <name type="scientific">Candidatus Uhrbacteria bacterium CG_4_9_14_3_um_filter_41_35</name>
    <dbReference type="NCBI Taxonomy" id="1975034"/>
    <lineage>
        <taxon>Bacteria</taxon>
        <taxon>Candidatus Uhriibacteriota</taxon>
    </lineage>
</organism>
<dbReference type="AlphaFoldDB" id="A0A2M7XFI8"/>